<accession>A0AAU9IJD9</accession>
<dbReference type="InterPro" id="IPR036028">
    <property type="entry name" value="SH3-like_dom_sf"/>
</dbReference>
<evidence type="ECO:0000259" key="7">
    <source>
        <dbReference type="PROSITE" id="PS50002"/>
    </source>
</evidence>
<feature type="compositionally biased region" description="Basic and acidic residues" evidence="6">
    <location>
        <begin position="63"/>
        <end position="80"/>
    </location>
</feature>
<evidence type="ECO:0000256" key="3">
    <source>
        <dbReference type="ARBA" id="ARBA00023054"/>
    </source>
</evidence>
<reference evidence="8" key="1">
    <citation type="submission" date="2021-09" db="EMBL/GenBank/DDBJ databases">
        <authorList>
            <consortium name="AG Swart"/>
            <person name="Singh M."/>
            <person name="Singh A."/>
            <person name="Seah K."/>
            <person name="Emmerich C."/>
        </authorList>
    </citation>
    <scope>NUCLEOTIDE SEQUENCE</scope>
    <source>
        <strain evidence="8">ATCC30299</strain>
    </source>
</reference>
<dbReference type="SUPFAM" id="SSF50044">
    <property type="entry name" value="SH3-domain"/>
    <property type="match status" value="1"/>
</dbReference>
<comment type="subcellular location">
    <subcellularLocation>
        <location evidence="1">Membrane</location>
        <topology evidence="1">Peripheral membrane protein</topology>
    </subcellularLocation>
</comment>
<dbReference type="Gene3D" id="2.30.30.40">
    <property type="entry name" value="SH3 Domains"/>
    <property type="match status" value="1"/>
</dbReference>
<proteinExistence type="predicted"/>
<dbReference type="InterPro" id="IPR050384">
    <property type="entry name" value="Endophilin_SH3RF"/>
</dbReference>
<dbReference type="PROSITE" id="PS50002">
    <property type="entry name" value="SH3"/>
    <property type="match status" value="1"/>
</dbReference>
<keyword evidence="2 5" id="KW-0728">SH3 domain</keyword>
<evidence type="ECO:0000256" key="5">
    <source>
        <dbReference type="PROSITE-ProRule" id="PRU00192"/>
    </source>
</evidence>
<sequence length="325" mass="37374">MKPKIQNSRGHFELRHKLEIDHPESSFTYKSPGSVKGIRSPDLRTQSLADPHRTGKSPNSAKNPREKFLKAKPPENKQETSFEAPFKVIEPPKNRIKKTIEKITPHKNNFSVYDPTNENQNSSALGAKNLKIEIETLKKIIGSLKVSHKEQEETLVFQLHQLQQEIMELKAEFAETIGFLAQIIVKYLDKHTPRAISEEMLTKIQEKQERLKIDLDSVIKSISESTNTNISRNTNPFKRDSIASLSSTGHFQSFNESFHFPLISSPINRTFEVISLYDYHPVIEDHLDFQAGERIQVTEMLDEEWWIGILRGKSGKFPKEFVLND</sequence>
<evidence type="ECO:0000256" key="2">
    <source>
        <dbReference type="ARBA" id="ARBA00022443"/>
    </source>
</evidence>
<dbReference type="PRINTS" id="PR00452">
    <property type="entry name" value="SH3DOMAIN"/>
</dbReference>
<protein>
    <recommendedName>
        <fullName evidence="7">SH3 domain-containing protein</fullName>
    </recommendedName>
</protein>
<evidence type="ECO:0000313" key="9">
    <source>
        <dbReference type="Proteomes" id="UP001162131"/>
    </source>
</evidence>
<gene>
    <name evidence="8" type="ORF">BSTOLATCC_MIC5540</name>
</gene>
<evidence type="ECO:0000256" key="1">
    <source>
        <dbReference type="ARBA" id="ARBA00004170"/>
    </source>
</evidence>
<organism evidence="8 9">
    <name type="scientific">Blepharisma stoltei</name>
    <dbReference type="NCBI Taxonomy" id="1481888"/>
    <lineage>
        <taxon>Eukaryota</taxon>
        <taxon>Sar</taxon>
        <taxon>Alveolata</taxon>
        <taxon>Ciliophora</taxon>
        <taxon>Postciliodesmatophora</taxon>
        <taxon>Heterotrichea</taxon>
        <taxon>Heterotrichida</taxon>
        <taxon>Blepharismidae</taxon>
        <taxon>Blepharisma</taxon>
    </lineage>
</organism>
<keyword evidence="4" id="KW-0472">Membrane</keyword>
<dbReference type="SMART" id="SM00326">
    <property type="entry name" value="SH3"/>
    <property type="match status" value="1"/>
</dbReference>
<evidence type="ECO:0000256" key="6">
    <source>
        <dbReference type="SAM" id="MobiDB-lite"/>
    </source>
</evidence>
<dbReference type="PANTHER" id="PTHR14167">
    <property type="entry name" value="SH3 DOMAIN-CONTAINING"/>
    <property type="match status" value="1"/>
</dbReference>
<dbReference type="InterPro" id="IPR001452">
    <property type="entry name" value="SH3_domain"/>
</dbReference>
<dbReference type="PANTHER" id="PTHR14167:SF81">
    <property type="entry name" value="ENDOPHILIN-A"/>
    <property type="match status" value="1"/>
</dbReference>
<dbReference type="AlphaFoldDB" id="A0AAU9IJD9"/>
<dbReference type="EMBL" id="CAJZBQ010000005">
    <property type="protein sequence ID" value="CAG9312298.1"/>
    <property type="molecule type" value="Genomic_DNA"/>
</dbReference>
<keyword evidence="9" id="KW-1185">Reference proteome</keyword>
<feature type="domain" description="SH3" evidence="7">
    <location>
        <begin position="268"/>
        <end position="325"/>
    </location>
</feature>
<dbReference type="Proteomes" id="UP001162131">
    <property type="component" value="Unassembled WGS sequence"/>
</dbReference>
<name>A0AAU9IJD9_9CILI</name>
<comment type="caution">
    <text evidence="8">The sequence shown here is derived from an EMBL/GenBank/DDBJ whole genome shotgun (WGS) entry which is preliminary data.</text>
</comment>
<feature type="compositionally biased region" description="Basic and acidic residues" evidence="6">
    <location>
        <begin position="10"/>
        <end position="24"/>
    </location>
</feature>
<evidence type="ECO:0000313" key="8">
    <source>
        <dbReference type="EMBL" id="CAG9312298.1"/>
    </source>
</evidence>
<feature type="region of interest" description="Disordered" evidence="6">
    <location>
        <begin position="1"/>
        <end position="80"/>
    </location>
</feature>
<keyword evidence="3" id="KW-0175">Coiled coil</keyword>
<evidence type="ECO:0000256" key="4">
    <source>
        <dbReference type="ARBA" id="ARBA00023136"/>
    </source>
</evidence>
<dbReference type="Pfam" id="PF00018">
    <property type="entry name" value="SH3_1"/>
    <property type="match status" value="1"/>
</dbReference>